<dbReference type="AlphaFoldDB" id="A0A420BKX8"/>
<dbReference type="Pfam" id="PF07660">
    <property type="entry name" value="STN"/>
    <property type="match status" value="1"/>
</dbReference>
<comment type="subcellular location">
    <subcellularLocation>
        <location evidence="4">Cell outer membrane</location>
        <topology evidence="4">Multi-pass membrane protein</topology>
    </subcellularLocation>
</comment>
<evidence type="ECO:0000256" key="1">
    <source>
        <dbReference type="ARBA" id="ARBA00022448"/>
    </source>
</evidence>
<proteinExistence type="inferred from homology"/>
<comment type="caution">
    <text evidence="7">The sequence shown here is derived from an EMBL/GenBank/DDBJ whole genome shotgun (WGS) entry which is preliminary data.</text>
</comment>
<dbReference type="Proteomes" id="UP000286246">
    <property type="component" value="Unassembled WGS sequence"/>
</dbReference>
<keyword evidence="3 4" id="KW-0998">Cell outer membrane</keyword>
<gene>
    <name evidence="7" type="ORF">DFQ12_2271</name>
</gene>
<evidence type="ECO:0000256" key="4">
    <source>
        <dbReference type="PROSITE-ProRule" id="PRU01360"/>
    </source>
</evidence>
<dbReference type="PROSITE" id="PS00018">
    <property type="entry name" value="EF_HAND_1"/>
    <property type="match status" value="1"/>
</dbReference>
<keyword evidence="4 5" id="KW-0812">Transmembrane</keyword>
<dbReference type="InterPro" id="IPR011662">
    <property type="entry name" value="Secretin/TonB_short_N"/>
</dbReference>
<evidence type="ECO:0000313" key="8">
    <source>
        <dbReference type="Proteomes" id="UP000286246"/>
    </source>
</evidence>
<keyword evidence="4" id="KW-1134">Transmembrane beta strand</keyword>
<accession>A0A420BKX8</accession>
<dbReference type="Pfam" id="PF13715">
    <property type="entry name" value="CarbopepD_reg_2"/>
    <property type="match status" value="1"/>
</dbReference>
<dbReference type="SMART" id="SM00965">
    <property type="entry name" value="STN"/>
    <property type="match status" value="1"/>
</dbReference>
<dbReference type="InterPro" id="IPR012910">
    <property type="entry name" value="Plug_dom"/>
</dbReference>
<reference evidence="7 8" key="1">
    <citation type="submission" date="2018-09" db="EMBL/GenBank/DDBJ databases">
        <title>Genomic Encyclopedia of Type Strains, Phase III (KMG-III): the genomes of soil and plant-associated and newly described type strains.</title>
        <authorList>
            <person name="Whitman W."/>
        </authorList>
    </citation>
    <scope>NUCLEOTIDE SEQUENCE [LARGE SCALE GENOMIC DNA]</scope>
    <source>
        <strain evidence="7 8">CECT 7938</strain>
    </source>
</reference>
<dbReference type="Gene3D" id="2.170.130.10">
    <property type="entry name" value="TonB-dependent receptor, plug domain"/>
    <property type="match status" value="1"/>
</dbReference>
<dbReference type="PROSITE" id="PS52016">
    <property type="entry name" value="TONB_DEPENDENT_REC_3"/>
    <property type="match status" value="1"/>
</dbReference>
<organism evidence="7 8">
    <name type="scientific">Sphingobacterium detergens</name>
    <dbReference type="NCBI Taxonomy" id="1145106"/>
    <lineage>
        <taxon>Bacteria</taxon>
        <taxon>Pseudomonadati</taxon>
        <taxon>Bacteroidota</taxon>
        <taxon>Sphingobacteriia</taxon>
        <taxon>Sphingobacteriales</taxon>
        <taxon>Sphingobacteriaceae</taxon>
        <taxon>Sphingobacterium</taxon>
    </lineage>
</organism>
<dbReference type="InterPro" id="IPR018247">
    <property type="entry name" value="EF_Hand_1_Ca_BS"/>
</dbReference>
<keyword evidence="8" id="KW-1185">Reference proteome</keyword>
<dbReference type="InterPro" id="IPR023997">
    <property type="entry name" value="TonB-dep_OMP_SusC/RagA_CS"/>
</dbReference>
<evidence type="ECO:0000256" key="3">
    <source>
        <dbReference type="ARBA" id="ARBA00023237"/>
    </source>
</evidence>
<dbReference type="Pfam" id="PF07715">
    <property type="entry name" value="Plug"/>
    <property type="match status" value="1"/>
</dbReference>
<dbReference type="GO" id="GO:0009279">
    <property type="term" value="C:cell outer membrane"/>
    <property type="evidence" value="ECO:0007669"/>
    <property type="project" value="UniProtKB-SubCell"/>
</dbReference>
<name>A0A420BKX8_SPHD1</name>
<dbReference type="SUPFAM" id="SSF56935">
    <property type="entry name" value="Porins"/>
    <property type="match status" value="1"/>
</dbReference>
<dbReference type="InterPro" id="IPR008969">
    <property type="entry name" value="CarboxyPept-like_regulatory"/>
</dbReference>
<dbReference type="EMBL" id="RAPY01000001">
    <property type="protein sequence ID" value="RKE57383.1"/>
    <property type="molecule type" value="Genomic_DNA"/>
</dbReference>
<keyword evidence="5" id="KW-1133">Transmembrane helix</keyword>
<protein>
    <submittedName>
        <fullName evidence="7">TonB-linked SusC/RagA family outer membrane protein</fullName>
    </submittedName>
</protein>
<dbReference type="NCBIfam" id="TIGR04056">
    <property type="entry name" value="OMP_RagA_SusC"/>
    <property type="match status" value="1"/>
</dbReference>
<dbReference type="SUPFAM" id="SSF49464">
    <property type="entry name" value="Carboxypeptidase regulatory domain-like"/>
    <property type="match status" value="1"/>
</dbReference>
<comment type="similarity">
    <text evidence="4">Belongs to the TonB-dependent receptor family.</text>
</comment>
<dbReference type="FunFam" id="2.170.130.10:FF:000003">
    <property type="entry name" value="SusC/RagA family TonB-linked outer membrane protein"/>
    <property type="match status" value="1"/>
</dbReference>
<dbReference type="NCBIfam" id="TIGR04057">
    <property type="entry name" value="SusC_RagA_signa"/>
    <property type="match status" value="1"/>
</dbReference>
<keyword evidence="1 4" id="KW-0813">Transport</keyword>
<dbReference type="Gene3D" id="2.60.40.1120">
    <property type="entry name" value="Carboxypeptidase-like, regulatory domain"/>
    <property type="match status" value="1"/>
</dbReference>
<feature type="transmembrane region" description="Helical" evidence="5">
    <location>
        <begin position="28"/>
        <end position="47"/>
    </location>
</feature>
<dbReference type="InterPro" id="IPR037066">
    <property type="entry name" value="Plug_dom_sf"/>
</dbReference>
<evidence type="ECO:0000313" key="7">
    <source>
        <dbReference type="EMBL" id="RKE57383.1"/>
    </source>
</evidence>
<keyword evidence="2 4" id="KW-0472">Membrane</keyword>
<evidence type="ECO:0000259" key="6">
    <source>
        <dbReference type="SMART" id="SM00965"/>
    </source>
</evidence>
<feature type="domain" description="Secretin/TonB short N-terminal" evidence="6">
    <location>
        <begin position="76"/>
        <end position="127"/>
    </location>
</feature>
<dbReference type="InterPro" id="IPR039426">
    <property type="entry name" value="TonB-dep_rcpt-like"/>
</dbReference>
<evidence type="ECO:0000256" key="5">
    <source>
        <dbReference type="SAM" id="Phobius"/>
    </source>
</evidence>
<dbReference type="InterPro" id="IPR023996">
    <property type="entry name" value="TonB-dep_OMP_SusC/RagA"/>
</dbReference>
<sequence length="1150" mass="127890">MNLKVQYKHLYCLLQRLFGTGICTRKHLIIMKLTFVITFLFSISAFAEGYGQRINIELKNTAVESVLKEIKKQSGYDMFYNIDLINPLKKTNFRVKNATLDEALKEVTANLGLEYAIEERMIIISKKRESRANQNLIKGVVSGEGDKKLQGVSVVEKGTSNGTTTDVDGNYSLKVSNPKGILVFSIVGYAKKEVPIEGLQQIDVQLTEDKSELDEVVVVAYGHQKKESMVSSITTINPKELKGPTSNLTTMLAGRLSGVVAFQRSGEPGADNAQFFIRGITTFGSGKVDPLILIDGMESTSNALARLQPDDISGFSVLKDAAASSLYGARGANGVVLVTTKSGISGKTKFNVRVENSLSSNTQNFKLADNITYMKLANEAVLTRDRLGELPYSQNKIDRTIAGDNPLLYPNNDWIGLLIKDYTLNQRFNMNMSGGGKNAQFYIAGTYNVDNGVLKSDNGNKFDNNINLKSYQIRSNVNVKLTPTTEGIVRTSGSFDDYQGPIGGGGNIFQGAIAANPVKFPAVFPASDMAYAQHPLFGNAKISERGEALYFNPYAEMVSGFQQYNTSTLNVQLEVKQDFKFLTEGLSARLMAYTQRYSYFDLNRRYNPFYYRANALDAKGDKYSLELLNEKNATEYLDYNRGDKVSNTVSYMEAAVNYNRVFSEKHSVGALLVTQLRSFLTGNAADLQASLPFRNQGLSGRFTYGYDNRYLLEANFGLNGSERFAKNHRYGFFPSIGVAWNASNEDFFRSLRQTITKLKFRATYGLIGNDQIGNTDDRFFYLSKVNLRDGGHGSAFGTNYTYSKDGVSISRYANETITWEQATTVNLGMDLSLFNSVNIILDAYKTRRNNILMNRAYVPTTMGLSAGIQANVGEAEGKGIDLSVDYNKTFGDMWVQARGTFTYATSKLLVNEEPNYPSSLAYLSKVGNPLSQYYGLIAERLFVDNEEVKNSPVQTFGEVMGGDIKYRDINGDGIISSLDYVPLGLPTVPEIIYGVGLSVGYKNFDLSGFFQGSGRSSFWIDPDKTSPFVMNGAYQHGLLQAIADDHWSEENGNIYAFWPRLSPNLNQNNLKPSSWWMRNGSFLRLKTVELGYNLSSKMLDKMGVGPIRFYLNASNLFVKSSFDLWDPEMGGNGLRYPLQKVYNFGLNVQF</sequence>
<evidence type="ECO:0000256" key="2">
    <source>
        <dbReference type="ARBA" id="ARBA00023136"/>
    </source>
</evidence>